<keyword evidence="1" id="KW-0472">Membrane</keyword>
<protein>
    <submittedName>
        <fullName evidence="2">Uncharacterized protein</fullName>
    </submittedName>
</protein>
<dbReference type="Proteomes" id="UP001497482">
    <property type="component" value="Chromosome 1"/>
</dbReference>
<reference evidence="2 3" key="1">
    <citation type="submission" date="2024-04" db="EMBL/GenBank/DDBJ databases">
        <authorList>
            <person name="Waldvogel A.-M."/>
            <person name="Schoenle A."/>
        </authorList>
    </citation>
    <scope>NUCLEOTIDE SEQUENCE [LARGE SCALE GENOMIC DNA]</scope>
</reference>
<evidence type="ECO:0000256" key="1">
    <source>
        <dbReference type="SAM" id="Phobius"/>
    </source>
</evidence>
<dbReference type="AlphaFoldDB" id="A0AAV2IWW2"/>
<accession>A0AAV2IWW2</accession>
<gene>
    <name evidence="2" type="ORF">KC01_LOCUS1156</name>
</gene>
<keyword evidence="3" id="KW-1185">Reference proteome</keyword>
<evidence type="ECO:0000313" key="2">
    <source>
        <dbReference type="EMBL" id="CAL1568566.1"/>
    </source>
</evidence>
<name>A0AAV2IWW2_KNICA</name>
<dbReference type="EMBL" id="OZ035823">
    <property type="protein sequence ID" value="CAL1568566.1"/>
    <property type="molecule type" value="Genomic_DNA"/>
</dbReference>
<keyword evidence="1" id="KW-0812">Transmembrane</keyword>
<organism evidence="2 3">
    <name type="scientific">Knipowitschia caucasica</name>
    <name type="common">Caucasian dwarf goby</name>
    <name type="synonym">Pomatoschistus caucasicus</name>
    <dbReference type="NCBI Taxonomy" id="637954"/>
    <lineage>
        <taxon>Eukaryota</taxon>
        <taxon>Metazoa</taxon>
        <taxon>Chordata</taxon>
        <taxon>Craniata</taxon>
        <taxon>Vertebrata</taxon>
        <taxon>Euteleostomi</taxon>
        <taxon>Actinopterygii</taxon>
        <taxon>Neopterygii</taxon>
        <taxon>Teleostei</taxon>
        <taxon>Neoteleostei</taxon>
        <taxon>Acanthomorphata</taxon>
        <taxon>Gobiaria</taxon>
        <taxon>Gobiiformes</taxon>
        <taxon>Gobioidei</taxon>
        <taxon>Gobiidae</taxon>
        <taxon>Gobiinae</taxon>
        <taxon>Knipowitschia</taxon>
    </lineage>
</organism>
<keyword evidence="1" id="KW-1133">Transmembrane helix</keyword>
<proteinExistence type="predicted"/>
<evidence type="ECO:0000313" key="3">
    <source>
        <dbReference type="Proteomes" id="UP001497482"/>
    </source>
</evidence>
<sequence length="73" mass="8146">MLTTKILTYEPVDATPTLGALVVALLSYLTGTAVMVMLVLHGLVDSIGGLMYVQNQQHFLEFHQEKQRRNDDV</sequence>
<feature type="transmembrane region" description="Helical" evidence="1">
    <location>
        <begin position="20"/>
        <end position="44"/>
    </location>
</feature>